<evidence type="ECO:0000256" key="2">
    <source>
        <dbReference type="SAM" id="Phobius"/>
    </source>
</evidence>
<dbReference type="EMBL" id="JBHTIW010000002">
    <property type="protein sequence ID" value="MFD0919070.1"/>
    <property type="molecule type" value="Genomic_DNA"/>
</dbReference>
<accession>A0ABW3FPX0</accession>
<keyword evidence="2" id="KW-0472">Membrane</keyword>
<evidence type="ECO:0000313" key="3">
    <source>
        <dbReference type="EMBL" id="MFD0919070.1"/>
    </source>
</evidence>
<reference evidence="4" key="1">
    <citation type="journal article" date="2019" name="Int. J. Syst. Evol. Microbiol.">
        <title>The Global Catalogue of Microorganisms (GCM) 10K type strain sequencing project: providing services to taxonomists for standard genome sequencing and annotation.</title>
        <authorList>
            <consortium name="The Broad Institute Genomics Platform"/>
            <consortium name="The Broad Institute Genome Sequencing Center for Infectious Disease"/>
            <person name="Wu L."/>
            <person name="Ma J."/>
        </authorList>
    </citation>
    <scope>NUCLEOTIDE SEQUENCE [LARGE SCALE GENOMIC DNA]</scope>
    <source>
        <strain evidence="4">CCUG 56401</strain>
    </source>
</reference>
<organism evidence="3 4">
    <name type="scientific">Saccharopolyspora rosea</name>
    <dbReference type="NCBI Taxonomy" id="524884"/>
    <lineage>
        <taxon>Bacteria</taxon>
        <taxon>Bacillati</taxon>
        <taxon>Actinomycetota</taxon>
        <taxon>Actinomycetes</taxon>
        <taxon>Pseudonocardiales</taxon>
        <taxon>Pseudonocardiaceae</taxon>
        <taxon>Saccharopolyspora</taxon>
    </lineage>
</organism>
<keyword evidence="2" id="KW-0812">Transmembrane</keyword>
<feature type="transmembrane region" description="Helical" evidence="2">
    <location>
        <begin position="27"/>
        <end position="45"/>
    </location>
</feature>
<evidence type="ECO:0000256" key="1">
    <source>
        <dbReference type="SAM" id="MobiDB-lite"/>
    </source>
</evidence>
<feature type="transmembrane region" description="Helical" evidence="2">
    <location>
        <begin position="57"/>
        <end position="75"/>
    </location>
</feature>
<feature type="region of interest" description="Disordered" evidence="1">
    <location>
        <begin position="150"/>
        <end position="217"/>
    </location>
</feature>
<dbReference type="RefSeq" id="WP_345601377.1">
    <property type="nucleotide sequence ID" value="NZ_BAABLT010000033.1"/>
</dbReference>
<evidence type="ECO:0008006" key="5">
    <source>
        <dbReference type="Google" id="ProtNLM"/>
    </source>
</evidence>
<dbReference type="Proteomes" id="UP001597018">
    <property type="component" value="Unassembled WGS sequence"/>
</dbReference>
<name>A0ABW3FPX0_9PSEU</name>
<evidence type="ECO:0000313" key="4">
    <source>
        <dbReference type="Proteomes" id="UP001597018"/>
    </source>
</evidence>
<keyword evidence="2" id="KW-1133">Transmembrane helix</keyword>
<proteinExistence type="predicted"/>
<keyword evidence="4" id="KW-1185">Reference proteome</keyword>
<sequence>MSSRKHERSPAADDEQRLVEAGRTINVFVWLVASVVMLLSAYAGAQLLASHGVPQPLGLAGGLAVDAALVVALIGDRHLHRYGQRAPWGTGLRWATAGMSLVLNCGQSAERGDWVAAGLHAIFPVLLIVLTEASQGYQLAFARAVLEAQKRRQYQPRPEPSTAPVPAAGTRPEATTGTRPATTAEPVRRQHRAAAQSPAAAQRSARPRKSAGAGRWDAAQWTRAVELVAVYQREHGRDPKLAEFHSELRMSRNAASPLRNAVLAAVAEHGVDAAKTAVPGTGEQSHSESGTGAQVVELRPADTDATDTAETVQAR</sequence>
<feature type="compositionally biased region" description="Polar residues" evidence="1">
    <location>
        <begin position="282"/>
        <end position="292"/>
    </location>
</feature>
<feature type="region of interest" description="Disordered" evidence="1">
    <location>
        <begin position="276"/>
        <end position="315"/>
    </location>
</feature>
<gene>
    <name evidence="3" type="ORF">ACFQ16_04865</name>
</gene>
<protein>
    <recommendedName>
        <fullName evidence="5">DUF2637 domain-containing protein</fullName>
    </recommendedName>
</protein>
<comment type="caution">
    <text evidence="3">The sequence shown here is derived from an EMBL/GenBank/DDBJ whole genome shotgun (WGS) entry which is preliminary data.</text>
</comment>
<feature type="compositionally biased region" description="Low complexity" evidence="1">
    <location>
        <begin position="193"/>
        <end position="204"/>
    </location>
</feature>